<comment type="caution">
    <text evidence="1">The sequence shown here is derived from an EMBL/GenBank/DDBJ whole genome shotgun (WGS) entry which is preliminary data.</text>
</comment>
<name>A0ABV6RC55_9MICO</name>
<dbReference type="EMBL" id="JBHLSV010000012">
    <property type="protein sequence ID" value="MFC0674564.1"/>
    <property type="molecule type" value="Genomic_DNA"/>
</dbReference>
<dbReference type="Proteomes" id="UP001589793">
    <property type="component" value="Unassembled WGS sequence"/>
</dbReference>
<reference evidence="1 2" key="1">
    <citation type="submission" date="2024-09" db="EMBL/GenBank/DDBJ databases">
        <authorList>
            <person name="Sun Q."/>
            <person name="Mori K."/>
        </authorList>
    </citation>
    <scope>NUCLEOTIDE SEQUENCE [LARGE SCALE GENOMIC DNA]</scope>
    <source>
        <strain evidence="1 2">CICC 10874</strain>
    </source>
</reference>
<organism evidence="1 2">
    <name type="scientific">Brachybacterium hainanense</name>
    <dbReference type="NCBI Taxonomy" id="1541174"/>
    <lineage>
        <taxon>Bacteria</taxon>
        <taxon>Bacillati</taxon>
        <taxon>Actinomycetota</taxon>
        <taxon>Actinomycetes</taxon>
        <taxon>Micrococcales</taxon>
        <taxon>Dermabacteraceae</taxon>
        <taxon>Brachybacterium</taxon>
    </lineage>
</organism>
<gene>
    <name evidence="1" type="ORF">ACFFF6_11415</name>
</gene>
<evidence type="ECO:0000313" key="2">
    <source>
        <dbReference type="Proteomes" id="UP001589793"/>
    </source>
</evidence>
<proteinExistence type="predicted"/>
<accession>A0ABV6RC55</accession>
<dbReference type="RefSeq" id="WP_376980773.1">
    <property type="nucleotide sequence ID" value="NZ_JBHLSV010000012.1"/>
</dbReference>
<keyword evidence="2" id="KW-1185">Reference proteome</keyword>
<protein>
    <submittedName>
        <fullName evidence="1">Uncharacterized protein</fullName>
    </submittedName>
</protein>
<evidence type="ECO:0000313" key="1">
    <source>
        <dbReference type="EMBL" id="MFC0674564.1"/>
    </source>
</evidence>
<sequence>MEIVELVISALSLTAVGVGIFQANRRSKEALHGSSTVAADAH</sequence>